<dbReference type="EMBL" id="JBHTLX010000008">
    <property type="protein sequence ID" value="MFD1247418.1"/>
    <property type="molecule type" value="Genomic_DNA"/>
</dbReference>
<proteinExistence type="predicted"/>
<dbReference type="Proteomes" id="UP001597229">
    <property type="component" value="Unassembled WGS sequence"/>
</dbReference>
<dbReference type="InterPro" id="IPR032710">
    <property type="entry name" value="NTF2-like_dom_sf"/>
</dbReference>
<sequence>MHAQEPVTDRLARLEAVAAIKALKHRYLRACDAKDPVGFRAAFVADGAVLDYGDRIGRFEGADALVGVFEAIALRRVDGRYAVLDMHHALHADIEVVGATEATGRWTLRFRQVDLVAQVERVSAIEYDDGYLVEDGEWRIARSAVTTLWTLEQPLAEGFAVSGSLL</sequence>
<dbReference type="Gene3D" id="3.10.450.50">
    <property type="match status" value="1"/>
</dbReference>
<accession>A0ABW3VYX8</accession>
<organism evidence="2 3">
    <name type="scientific">Nocardioides ginsengisoli</name>
    <dbReference type="NCBI Taxonomy" id="363868"/>
    <lineage>
        <taxon>Bacteria</taxon>
        <taxon>Bacillati</taxon>
        <taxon>Actinomycetota</taxon>
        <taxon>Actinomycetes</taxon>
        <taxon>Propionibacteriales</taxon>
        <taxon>Nocardioidaceae</taxon>
        <taxon>Nocardioides</taxon>
    </lineage>
</organism>
<comment type="caution">
    <text evidence="2">The sequence shown here is derived from an EMBL/GenBank/DDBJ whole genome shotgun (WGS) entry which is preliminary data.</text>
</comment>
<evidence type="ECO:0000313" key="2">
    <source>
        <dbReference type="EMBL" id="MFD1247418.1"/>
    </source>
</evidence>
<protein>
    <submittedName>
        <fullName evidence="2">Nuclear transport factor 2 family protein</fullName>
    </submittedName>
</protein>
<evidence type="ECO:0000259" key="1">
    <source>
        <dbReference type="Pfam" id="PF13577"/>
    </source>
</evidence>
<keyword evidence="3" id="KW-1185">Reference proteome</keyword>
<reference evidence="3" key="1">
    <citation type="journal article" date="2019" name="Int. J. Syst. Evol. Microbiol.">
        <title>The Global Catalogue of Microorganisms (GCM) 10K type strain sequencing project: providing services to taxonomists for standard genome sequencing and annotation.</title>
        <authorList>
            <consortium name="The Broad Institute Genomics Platform"/>
            <consortium name="The Broad Institute Genome Sequencing Center for Infectious Disease"/>
            <person name="Wu L."/>
            <person name="Ma J."/>
        </authorList>
    </citation>
    <scope>NUCLEOTIDE SEQUENCE [LARGE SCALE GENOMIC DNA]</scope>
    <source>
        <strain evidence="3">CCUG 52478</strain>
    </source>
</reference>
<dbReference type="RefSeq" id="WP_367921347.1">
    <property type="nucleotide sequence ID" value="NZ_BAABAC010000042.1"/>
</dbReference>
<dbReference type="SUPFAM" id="SSF54427">
    <property type="entry name" value="NTF2-like"/>
    <property type="match status" value="1"/>
</dbReference>
<gene>
    <name evidence="2" type="ORF">ACFQ3F_06425</name>
</gene>
<evidence type="ECO:0000313" key="3">
    <source>
        <dbReference type="Proteomes" id="UP001597229"/>
    </source>
</evidence>
<dbReference type="InterPro" id="IPR037401">
    <property type="entry name" value="SnoaL-like"/>
</dbReference>
<feature type="domain" description="SnoaL-like" evidence="1">
    <location>
        <begin position="13"/>
        <end position="142"/>
    </location>
</feature>
<dbReference type="Pfam" id="PF13577">
    <property type="entry name" value="SnoaL_4"/>
    <property type="match status" value="1"/>
</dbReference>
<name>A0ABW3VYX8_9ACTN</name>